<dbReference type="InterPro" id="IPR016181">
    <property type="entry name" value="Acyl_CoA_acyltransferase"/>
</dbReference>
<name>A0A1H4FFS9_ALKAM</name>
<dbReference type="GO" id="GO:0016747">
    <property type="term" value="F:acyltransferase activity, transferring groups other than amino-acyl groups"/>
    <property type="evidence" value="ECO:0007669"/>
    <property type="project" value="InterPro"/>
</dbReference>
<dbReference type="STRING" id="152573.SAMN04488051_11037"/>
<evidence type="ECO:0000313" key="4">
    <source>
        <dbReference type="EMBL" id="SEA95887.1"/>
    </source>
</evidence>
<reference evidence="4 5" key="1">
    <citation type="submission" date="2016-10" db="EMBL/GenBank/DDBJ databases">
        <authorList>
            <person name="de Groot N.N."/>
        </authorList>
    </citation>
    <scope>NUCLEOTIDE SEQUENCE [LARGE SCALE GENOMIC DNA]</scope>
    <source>
        <strain evidence="4 5">CGMCC 1.3430</strain>
    </source>
</reference>
<dbReference type="InterPro" id="IPR032710">
    <property type="entry name" value="NTF2-like_dom_sf"/>
</dbReference>
<protein>
    <recommendedName>
        <fullName evidence="3">N-acetyltransferase domain-containing protein</fullName>
    </recommendedName>
</protein>
<dbReference type="Pfam" id="PF00583">
    <property type="entry name" value="Acetyltransf_1"/>
    <property type="match status" value="1"/>
</dbReference>
<evidence type="ECO:0000259" key="3">
    <source>
        <dbReference type="PROSITE" id="PS51186"/>
    </source>
</evidence>
<dbReference type="AlphaFoldDB" id="A0A1H4FFS9"/>
<dbReference type="PANTHER" id="PTHR43877:SF5">
    <property type="entry name" value="BLL8307 PROTEIN"/>
    <property type="match status" value="1"/>
</dbReference>
<keyword evidence="1" id="KW-0808">Transferase</keyword>
<dbReference type="Gene3D" id="3.10.450.50">
    <property type="match status" value="1"/>
</dbReference>
<dbReference type="InterPro" id="IPR037401">
    <property type="entry name" value="SnoaL-like"/>
</dbReference>
<dbReference type="CDD" id="cd04301">
    <property type="entry name" value="NAT_SF"/>
    <property type="match status" value="1"/>
</dbReference>
<dbReference type="PANTHER" id="PTHR43877">
    <property type="entry name" value="AMINOALKYLPHOSPHONATE N-ACETYLTRANSFERASE-RELATED-RELATED"/>
    <property type="match status" value="1"/>
</dbReference>
<evidence type="ECO:0000256" key="2">
    <source>
        <dbReference type="ARBA" id="ARBA00023315"/>
    </source>
</evidence>
<dbReference type="InterPro" id="IPR050832">
    <property type="entry name" value="Bact_Acetyltransf"/>
</dbReference>
<gene>
    <name evidence="4" type="ORF">SAMN04488051_11037</name>
</gene>
<evidence type="ECO:0000313" key="5">
    <source>
        <dbReference type="Proteomes" id="UP000198773"/>
    </source>
</evidence>
<accession>A0A1H4FFS9</accession>
<feature type="domain" description="N-acetyltransferase" evidence="3">
    <location>
        <begin position="14"/>
        <end position="163"/>
    </location>
</feature>
<keyword evidence="2" id="KW-0012">Acyltransferase</keyword>
<organism evidence="4 5">
    <name type="scientific">Alkalimonas amylolytica</name>
    <dbReference type="NCBI Taxonomy" id="152573"/>
    <lineage>
        <taxon>Bacteria</taxon>
        <taxon>Pseudomonadati</taxon>
        <taxon>Pseudomonadota</taxon>
        <taxon>Gammaproteobacteria</taxon>
        <taxon>Alkalimonas</taxon>
    </lineage>
</organism>
<dbReference type="Gene3D" id="3.40.630.30">
    <property type="match status" value="1"/>
</dbReference>
<dbReference type="EMBL" id="FNRM01000010">
    <property type="protein sequence ID" value="SEA95887.1"/>
    <property type="molecule type" value="Genomic_DNA"/>
</dbReference>
<dbReference type="Proteomes" id="UP000198773">
    <property type="component" value="Unassembled WGS sequence"/>
</dbReference>
<keyword evidence="5" id="KW-1185">Reference proteome</keyword>
<proteinExistence type="predicted"/>
<evidence type="ECO:0000256" key="1">
    <source>
        <dbReference type="ARBA" id="ARBA00022679"/>
    </source>
</evidence>
<dbReference type="SUPFAM" id="SSF55729">
    <property type="entry name" value="Acyl-CoA N-acyltransferases (Nat)"/>
    <property type="match status" value="1"/>
</dbReference>
<dbReference type="Pfam" id="PF12680">
    <property type="entry name" value="SnoaL_2"/>
    <property type="match status" value="1"/>
</dbReference>
<dbReference type="PROSITE" id="PS51186">
    <property type="entry name" value="GNAT"/>
    <property type="match status" value="1"/>
</dbReference>
<sequence>MMMHPQSTSVFMNIILDPLESSAVIALLQGHLADMYATSPAESVHALDLSKLKAPDIRFWTGWENDALLGCVALKQHSAGIGEIKSMRTDPKVRGKGIGRALLQHVLAEAAALGIDTLYLETGSMDFFKPARSLYQSAGFVFCGPFADYQDDENSCFMVKSLLAAPDVREPVQRQLDAYNAKDLAAFCRCYHPDIAIYRMPASSPALQGLAALRQFYASERFTLPALRAEVLSRMVVGNKVIDHERVHGLSDTPSEVAVVYEVEAGLIKSAWFYPAS</sequence>
<dbReference type="SUPFAM" id="SSF54427">
    <property type="entry name" value="NTF2-like"/>
    <property type="match status" value="1"/>
</dbReference>
<dbReference type="InterPro" id="IPR000182">
    <property type="entry name" value="GNAT_dom"/>
</dbReference>